<dbReference type="HOGENOM" id="CLU_049428_0_0_6"/>
<sequence>MNADAELALGLFHSGKSYRQSSTTTGGSKDWQESYAKYGLSGWINTGDQSQRTYGALNWLSSATFGQGDAAGWTEGSERTTKIEDAYLGWKSGDSFSALGKDGLDVSFGRQNIIVGDGFLIAGDALNIGKSFLDGSVNRGGAYYLTGRKAFDETAVIKIGGAQGLRSDLMWLKSDNPAQGKSEIVAGTLENVNSLGTVGLTYLKVVDTDNVYDLANRDGTRTASIRAQGNLGHSDLLLSGEFAKQHRNSGDESAWYLESGWTFSQTSWRPAVSYRFSRFSEGYDPLFYGNVRALGTWFQGEVASNYAGPFSTNTRIHQLGLTLNPTDSVVLGILAYRFETLNPKAGAFANLDGKELDMYAMWQINQHVSAIPLVGFYTPEKDNNNGGSQLNDNRTNVYAQFLLQAKF</sequence>
<accession>F3FFC8</accession>
<dbReference type="Proteomes" id="UP000004471">
    <property type="component" value="Unassembled WGS sequence"/>
</dbReference>
<dbReference type="AlphaFoldDB" id="F3FFC8"/>
<name>F3FFC8_PSESX</name>
<gene>
    <name evidence="1" type="ORF">PSYJA_08033</name>
</gene>
<evidence type="ECO:0000313" key="2">
    <source>
        <dbReference type="Proteomes" id="UP000004471"/>
    </source>
</evidence>
<comment type="caution">
    <text evidence="1">The sequence shown here is derived from an EMBL/GenBank/DDBJ whole genome shotgun (WGS) entry which is preliminary data.</text>
</comment>
<protein>
    <recommendedName>
        <fullName evidence="3">Alginate export domain-containing protein</fullName>
    </recommendedName>
</protein>
<reference evidence="1 2" key="1">
    <citation type="journal article" date="2011" name="PLoS Pathog.">
        <title>Dynamic evolution of pathogenicity revealed by sequencing and comparative genomics of 19 Pseudomonas syringae isolates.</title>
        <authorList>
            <person name="Baltrus D.A."/>
            <person name="Nishimura M.T."/>
            <person name="Romanchuk A."/>
            <person name="Chang J.H."/>
            <person name="Mukhtar M.S."/>
            <person name="Cherkis K."/>
            <person name="Roach J."/>
            <person name="Grant S.R."/>
            <person name="Jones C.D."/>
            <person name="Dangl J.L."/>
        </authorList>
    </citation>
    <scope>NUCLEOTIDE SEQUENCE [LARGE SCALE GENOMIC DNA]</scope>
    <source>
        <strain evidence="2">M301072PT</strain>
    </source>
</reference>
<proteinExistence type="predicted"/>
<evidence type="ECO:0000313" key="1">
    <source>
        <dbReference type="EMBL" id="EGH28914.1"/>
    </source>
</evidence>
<organism evidence="1 2">
    <name type="scientific">Pseudomonas syringae pv. japonica str. M301072</name>
    <dbReference type="NCBI Taxonomy" id="629262"/>
    <lineage>
        <taxon>Bacteria</taxon>
        <taxon>Pseudomonadati</taxon>
        <taxon>Pseudomonadota</taxon>
        <taxon>Gammaproteobacteria</taxon>
        <taxon>Pseudomonadales</taxon>
        <taxon>Pseudomonadaceae</taxon>
        <taxon>Pseudomonas</taxon>
        <taxon>Pseudomonas syringae</taxon>
    </lineage>
</organism>
<dbReference type="EMBL" id="AEAH01000355">
    <property type="protein sequence ID" value="EGH28914.1"/>
    <property type="molecule type" value="Genomic_DNA"/>
</dbReference>
<evidence type="ECO:0008006" key="3">
    <source>
        <dbReference type="Google" id="ProtNLM"/>
    </source>
</evidence>
<dbReference type="PATRIC" id="fig|629262.5.peg.1355"/>